<dbReference type="Proteomes" id="UP000218160">
    <property type="component" value="Chromosome 1"/>
</dbReference>
<gene>
    <name evidence="1" type="ORF">BTN50_1228</name>
</gene>
<accession>A0A291B9R2</accession>
<organism evidence="1 2">
    <name type="scientific">Candidatus Enterovibrio altilux</name>
    <dbReference type="NCBI Taxonomy" id="1927128"/>
    <lineage>
        <taxon>Bacteria</taxon>
        <taxon>Pseudomonadati</taxon>
        <taxon>Pseudomonadota</taxon>
        <taxon>Gammaproteobacteria</taxon>
        <taxon>Vibrionales</taxon>
        <taxon>Vibrionaceae</taxon>
        <taxon>Enterovibrio</taxon>
    </lineage>
</organism>
<dbReference type="KEGG" id="elux:BTN50_1228"/>
<evidence type="ECO:0000313" key="1">
    <source>
        <dbReference type="EMBL" id="ATF09717.1"/>
    </source>
</evidence>
<proteinExistence type="predicted"/>
<keyword evidence="2" id="KW-1185">Reference proteome</keyword>
<protein>
    <submittedName>
        <fullName evidence="1">Uncharacterized protein</fullName>
    </submittedName>
</protein>
<sequence length="43" mass="4860">MKQPFSYGTKLSRVICGRPRLFNDLAITMALMVKCVFSIPLRG</sequence>
<reference evidence="2" key="1">
    <citation type="submission" date="2017-04" db="EMBL/GenBank/DDBJ databases">
        <title>Genome evolution of the luminous symbionts of deep sea anglerfish.</title>
        <authorList>
            <person name="Hendry T.A."/>
        </authorList>
    </citation>
    <scope>NUCLEOTIDE SEQUENCE [LARGE SCALE GENOMIC DNA]</scope>
</reference>
<name>A0A291B9R2_9GAMM</name>
<evidence type="ECO:0000313" key="2">
    <source>
        <dbReference type="Proteomes" id="UP000218160"/>
    </source>
</evidence>
<dbReference type="AlphaFoldDB" id="A0A291B9R2"/>
<dbReference type="EMBL" id="CP020660">
    <property type="protein sequence ID" value="ATF09717.1"/>
    <property type="molecule type" value="Genomic_DNA"/>
</dbReference>